<gene>
    <name evidence="8" type="ORF">KAOT1_18857</name>
</gene>
<protein>
    <submittedName>
        <fullName evidence="8">OmpA-related protein</fullName>
    </submittedName>
</protein>
<dbReference type="GO" id="GO:0030246">
    <property type="term" value="F:carbohydrate binding"/>
    <property type="evidence" value="ECO:0007669"/>
    <property type="project" value="InterPro"/>
</dbReference>
<dbReference type="PANTHER" id="PTHR30069">
    <property type="entry name" value="TONB-DEPENDENT OUTER MEMBRANE RECEPTOR"/>
    <property type="match status" value="1"/>
</dbReference>
<comment type="subcellular location">
    <subcellularLocation>
        <location evidence="1">Cell outer membrane</location>
        <topology evidence="1">Multi-pass membrane protein</topology>
    </subcellularLocation>
</comment>
<evidence type="ECO:0000256" key="4">
    <source>
        <dbReference type="ARBA" id="ARBA00022692"/>
    </source>
</evidence>
<keyword evidence="6" id="KW-0998">Cell outer membrane</keyword>
<dbReference type="PANTHER" id="PTHR30069:SF46">
    <property type="entry name" value="OAR PROTEIN"/>
    <property type="match status" value="1"/>
</dbReference>
<keyword evidence="2" id="KW-0813">Transport</keyword>
<dbReference type="Pfam" id="PF25183">
    <property type="entry name" value="OMP_b-brl_4"/>
    <property type="match status" value="1"/>
</dbReference>
<dbReference type="Pfam" id="PF13620">
    <property type="entry name" value="CarboxypepD_reg"/>
    <property type="match status" value="1"/>
</dbReference>
<dbReference type="GO" id="GO:0044718">
    <property type="term" value="P:siderophore transmembrane transport"/>
    <property type="evidence" value="ECO:0007669"/>
    <property type="project" value="TreeGrafter"/>
</dbReference>
<dbReference type="AlphaFoldDB" id="A9DNQ8"/>
<evidence type="ECO:0000256" key="5">
    <source>
        <dbReference type="ARBA" id="ARBA00023136"/>
    </source>
</evidence>
<dbReference type="STRING" id="391587.KAOT1_18857"/>
<sequence>MNYSLLRITLLCFFPLIIFAQETTGRLEGKINDTKNQPIAFADIIVTDTSTNFKYGSISQESGYYLVNNLPPGNTYKIEVRFLGYHTETLENITINLGATTTKDFILKDEDEALDAVVLTIDRTNFKKDNEKLISRKTIAQTPTISRSIQDLTRTLPEANLNSFAGASNRFNNLNIDGVANNDVVGFQEPASGAAGSSANGTPGSLSKTQPIAFGAIKELSVKTTPFDVSIGNFTGANINLVTKNGTNTTKTAIYGFGNNQSLVGKYADGTRQEVNNFYDIQVGASIGGALKKDKLFYFINVEQSLSSLPVLNAPGSATSNIDFETVQLISETLQSRYNYDPGTFTNAELKTVSTKIFARLDYNISDKHKLTLRNNYVNSFSDNLEWNESIFNFGNQGYRHNSIANSLTAEWNANFNNNTSNVLSIGYNKVTEDREFEGRVFPHLLIQDASNRIFAGTYREGSVYNTDLNTFQITNKFNYIKDKHTFTIGALLQYNDIDYGFLSAWNGRWQYNSVENFINDRPSRIRGVYRTSNNTFDFVSNTPSATLDILTTGFYAQDRIRFNDLLTVSAGIRLDNQVLLDELPVSDEVKNTPEFSRFENTINATPQINPRIGFNYYLNDDKKIQIRGGTGLFTGRIPYLWFAYAEYISGTDYFNVDIRPTGETPIVENVEDLASQQPGLTEINLIDNDFDLPREWKSNIAVDFKLPNNFGVTVEGSYTNVINGIFFKSINRKDETATFSGADNRSYFTGTGEAIKINPNFTNVFLLTNTNKGYRYNLTLGLTKRTDQYNGFLGYTYGKSKDISSTVRNSPAANFEWNQSINANNPELSFSNFDLRHKIVSSHSYQFNISNKSDFLVSMLYNGTSGSPFSFVNQGDVNRDGSSRNDLVYVPNDQSEINLIDITDSNGTVITSAEQQWENLNNYINNNDYLRSRRGQYTERNGANTPWNHRFDARLEYGLKLKGSHRISLSLDIFNVLNLMNRNWGKLVFVPNVVNSSFSLLNFQRIENNQPTYQFQIEDATPWVVDTESSRWKAQFGIKYHF</sequence>
<evidence type="ECO:0000256" key="2">
    <source>
        <dbReference type="ARBA" id="ARBA00022448"/>
    </source>
</evidence>
<proteinExistence type="predicted"/>
<evidence type="ECO:0000259" key="7">
    <source>
        <dbReference type="Pfam" id="PF25183"/>
    </source>
</evidence>
<dbReference type="Gene3D" id="2.60.40.1120">
    <property type="entry name" value="Carboxypeptidase-like, regulatory domain"/>
    <property type="match status" value="1"/>
</dbReference>
<dbReference type="Proteomes" id="UP000002945">
    <property type="component" value="Unassembled WGS sequence"/>
</dbReference>
<dbReference type="SUPFAM" id="SSF49452">
    <property type="entry name" value="Starch-binding domain-like"/>
    <property type="match status" value="1"/>
</dbReference>
<keyword evidence="9" id="KW-1185">Reference proteome</keyword>
<dbReference type="OrthoDB" id="9768147at2"/>
<dbReference type="SUPFAM" id="SSF56935">
    <property type="entry name" value="Porins"/>
    <property type="match status" value="1"/>
</dbReference>
<feature type="domain" description="TonB-dependent transporter Oar-like beta-barrel" evidence="7">
    <location>
        <begin position="344"/>
        <end position="982"/>
    </location>
</feature>
<dbReference type="InterPro" id="IPR057601">
    <property type="entry name" value="Oar-like_b-barrel"/>
</dbReference>
<dbReference type="EMBL" id="ABIB01000002">
    <property type="protein sequence ID" value="EDP97252.1"/>
    <property type="molecule type" value="Genomic_DNA"/>
</dbReference>
<evidence type="ECO:0000313" key="8">
    <source>
        <dbReference type="EMBL" id="EDP97252.1"/>
    </source>
</evidence>
<evidence type="ECO:0000256" key="1">
    <source>
        <dbReference type="ARBA" id="ARBA00004571"/>
    </source>
</evidence>
<comment type="caution">
    <text evidence="8">The sequence shown here is derived from an EMBL/GenBank/DDBJ whole genome shotgun (WGS) entry which is preliminary data.</text>
</comment>
<dbReference type="Gene3D" id="2.40.170.20">
    <property type="entry name" value="TonB-dependent receptor, beta-barrel domain"/>
    <property type="match status" value="1"/>
</dbReference>
<evidence type="ECO:0000256" key="6">
    <source>
        <dbReference type="ARBA" id="ARBA00023237"/>
    </source>
</evidence>
<dbReference type="InterPro" id="IPR039426">
    <property type="entry name" value="TonB-dep_rcpt-like"/>
</dbReference>
<name>A9DNQ8_9FLAO</name>
<dbReference type="RefSeq" id="WP_007096303.1">
    <property type="nucleotide sequence ID" value="NZ_CP142125.1"/>
</dbReference>
<keyword evidence="5" id="KW-0472">Membrane</keyword>
<dbReference type="GO" id="GO:0009279">
    <property type="term" value="C:cell outer membrane"/>
    <property type="evidence" value="ECO:0007669"/>
    <property type="project" value="UniProtKB-SubCell"/>
</dbReference>
<accession>A9DNQ8</accession>
<reference evidence="8 9" key="1">
    <citation type="journal article" date="2011" name="J. Bacteriol.">
        <title>Genome sequence of the algicidal bacterium Kordia algicida OT-1.</title>
        <authorList>
            <person name="Lee H.S."/>
            <person name="Kang S.G."/>
            <person name="Kwon K.K."/>
            <person name="Lee J.H."/>
            <person name="Kim S.J."/>
        </authorList>
    </citation>
    <scope>NUCLEOTIDE SEQUENCE [LARGE SCALE GENOMIC DNA]</scope>
    <source>
        <strain evidence="8 9">OT-1</strain>
    </source>
</reference>
<dbReference type="GO" id="GO:0015344">
    <property type="term" value="F:siderophore uptake transmembrane transporter activity"/>
    <property type="evidence" value="ECO:0007669"/>
    <property type="project" value="TreeGrafter"/>
</dbReference>
<dbReference type="InterPro" id="IPR036942">
    <property type="entry name" value="Beta-barrel_TonB_sf"/>
</dbReference>
<dbReference type="eggNOG" id="COG4771">
    <property type="taxonomic scope" value="Bacteria"/>
</dbReference>
<evidence type="ECO:0000313" key="9">
    <source>
        <dbReference type="Proteomes" id="UP000002945"/>
    </source>
</evidence>
<dbReference type="InterPro" id="IPR013784">
    <property type="entry name" value="Carb-bd-like_fold"/>
</dbReference>
<dbReference type="HOGENOM" id="CLU_006298_1_0_10"/>
<keyword evidence="3" id="KW-1134">Transmembrane beta strand</keyword>
<evidence type="ECO:0000256" key="3">
    <source>
        <dbReference type="ARBA" id="ARBA00022452"/>
    </source>
</evidence>
<organism evidence="8 9">
    <name type="scientific">Kordia algicida OT-1</name>
    <dbReference type="NCBI Taxonomy" id="391587"/>
    <lineage>
        <taxon>Bacteria</taxon>
        <taxon>Pseudomonadati</taxon>
        <taxon>Bacteroidota</taxon>
        <taxon>Flavobacteriia</taxon>
        <taxon>Flavobacteriales</taxon>
        <taxon>Flavobacteriaceae</taxon>
        <taxon>Kordia</taxon>
    </lineage>
</organism>
<keyword evidence="4" id="KW-0812">Transmembrane</keyword>